<dbReference type="EMBL" id="MU404352">
    <property type="protein sequence ID" value="KAI1615840.1"/>
    <property type="molecule type" value="Genomic_DNA"/>
</dbReference>
<evidence type="ECO:0000313" key="2">
    <source>
        <dbReference type="EMBL" id="KAI1615840.1"/>
    </source>
</evidence>
<evidence type="ECO:0000259" key="1">
    <source>
        <dbReference type="Pfam" id="PF07859"/>
    </source>
</evidence>
<comment type="caution">
    <text evidence="2">The sequence shown here is derived from an EMBL/GenBank/DDBJ whole genome shotgun (WGS) entry which is preliminary data.</text>
</comment>
<dbReference type="AlphaFoldDB" id="A0AAN6E0D0"/>
<dbReference type="InterPro" id="IPR013094">
    <property type="entry name" value="AB_hydrolase_3"/>
</dbReference>
<accession>A0AAN6E0D0</accession>
<dbReference type="Pfam" id="PF07859">
    <property type="entry name" value="Abhydrolase_3"/>
    <property type="match status" value="1"/>
</dbReference>
<proteinExistence type="predicted"/>
<protein>
    <recommendedName>
        <fullName evidence="1">Alpha/beta hydrolase fold-3 domain-containing protein</fullName>
    </recommendedName>
</protein>
<reference evidence="2" key="1">
    <citation type="journal article" date="2022" name="bioRxiv">
        <title>Deciphering the potential niche of two novel black yeast fungi from a biological soil crust based on their genomes, phenotypes, and melanin regulation.</title>
        <authorList>
            <consortium name="DOE Joint Genome Institute"/>
            <person name="Carr E.C."/>
            <person name="Barton Q."/>
            <person name="Grambo S."/>
            <person name="Sullivan M."/>
            <person name="Renfro C.M."/>
            <person name="Kuo A."/>
            <person name="Pangilinan J."/>
            <person name="Lipzen A."/>
            <person name="Keymanesh K."/>
            <person name="Savage E."/>
            <person name="Barry K."/>
            <person name="Grigoriev I.V."/>
            <person name="Riekhof W.R."/>
            <person name="Harris S.S."/>
        </authorList>
    </citation>
    <scope>NUCLEOTIDE SEQUENCE</scope>
    <source>
        <strain evidence="2">JF 03-4F</strain>
    </source>
</reference>
<keyword evidence="3" id="KW-1185">Reference proteome</keyword>
<dbReference type="Proteomes" id="UP001203852">
    <property type="component" value="Unassembled WGS sequence"/>
</dbReference>
<name>A0AAN6E0D0_9EURO</name>
<dbReference type="GO" id="GO:0016787">
    <property type="term" value="F:hydrolase activity"/>
    <property type="evidence" value="ECO:0007669"/>
    <property type="project" value="InterPro"/>
</dbReference>
<dbReference type="SUPFAM" id="SSF53474">
    <property type="entry name" value="alpha/beta-Hydrolases"/>
    <property type="match status" value="1"/>
</dbReference>
<feature type="domain" description="Alpha/beta hydrolase fold-3" evidence="1">
    <location>
        <begin position="2"/>
        <end position="132"/>
    </location>
</feature>
<gene>
    <name evidence="2" type="ORF">EDD36DRAFT_463339</name>
</gene>
<sequence length="161" mass="18026">MTVVLAHLARDEGLSPALTGQYLGIPGIGPPSYIPDKYRELLLSREQNKHAPMLPAAAIDMFMQGYKPDASDPLYNVLAAPGGHSQLPKTYFQINGLDPLRDEALIYEKILREDNRTETRIDMYPGLPHAFFLSLPGLESTKLYREDQVKGFGWLLGRDNI</sequence>
<dbReference type="InterPro" id="IPR029058">
    <property type="entry name" value="AB_hydrolase_fold"/>
</dbReference>
<organism evidence="2 3">
    <name type="scientific">Exophiala viscosa</name>
    <dbReference type="NCBI Taxonomy" id="2486360"/>
    <lineage>
        <taxon>Eukaryota</taxon>
        <taxon>Fungi</taxon>
        <taxon>Dikarya</taxon>
        <taxon>Ascomycota</taxon>
        <taxon>Pezizomycotina</taxon>
        <taxon>Eurotiomycetes</taxon>
        <taxon>Chaetothyriomycetidae</taxon>
        <taxon>Chaetothyriales</taxon>
        <taxon>Herpotrichiellaceae</taxon>
        <taxon>Exophiala</taxon>
    </lineage>
</organism>
<evidence type="ECO:0000313" key="3">
    <source>
        <dbReference type="Proteomes" id="UP001203852"/>
    </source>
</evidence>
<dbReference type="Gene3D" id="3.40.50.1820">
    <property type="entry name" value="alpha/beta hydrolase"/>
    <property type="match status" value="1"/>
</dbReference>